<evidence type="ECO:0000313" key="4">
    <source>
        <dbReference type="Proteomes" id="UP000198211"/>
    </source>
</evidence>
<dbReference type="AlphaFoldDB" id="A0A225UQ20"/>
<dbReference type="OrthoDB" id="123651at2759"/>
<gene>
    <name evidence="3" type="ORF">PHMEG_00034879</name>
</gene>
<reference evidence="4" key="1">
    <citation type="submission" date="2017-03" db="EMBL/GenBank/DDBJ databases">
        <title>Phytopthora megakarya and P. palmivora, two closely related causual agents of cacao black pod achieved similar genome size and gene model numbers by different mechanisms.</title>
        <authorList>
            <person name="Ali S."/>
            <person name="Shao J."/>
            <person name="Larry D.J."/>
            <person name="Kronmiller B."/>
            <person name="Shen D."/>
            <person name="Strem M.D."/>
            <person name="Melnick R.L."/>
            <person name="Guiltinan M.J."/>
            <person name="Tyler B.M."/>
            <person name="Meinhardt L.W."/>
            <person name="Bailey B.A."/>
        </authorList>
    </citation>
    <scope>NUCLEOTIDE SEQUENCE [LARGE SCALE GENOMIC DNA]</scope>
    <source>
        <strain evidence="4">zdho120</strain>
    </source>
</reference>
<feature type="compositionally biased region" description="Polar residues" evidence="2">
    <location>
        <begin position="20"/>
        <end position="30"/>
    </location>
</feature>
<organism evidence="3 4">
    <name type="scientific">Phytophthora megakarya</name>
    <dbReference type="NCBI Taxonomy" id="4795"/>
    <lineage>
        <taxon>Eukaryota</taxon>
        <taxon>Sar</taxon>
        <taxon>Stramenopiles</taxon>
        <taxon>Oomycota</taxon>
        <taxon>Peronosporomycetes</taxon>
        <taxon>Peronosporales</taxon>
        <taxon>Peronosporaceae</taxon>
        <taxon>Phytophthora</taxon>
    </lineage>
</organism>
<sequence length="398" mass="46143">MEYDKEVKNVQMSTPPPTAPNNLINMSGGLSPSEKEPATFKDAAEAKRAHRSAIEKKSRQRRQHILKRMQEEVIKLENKYSDMINMKEAGATGLVQWRDLNDLHDVKENELQQKYSELTLVVHALEQDHAALQSLLQKHETFRRTVRGLSDERRAKDAFAIWDSGVPPSSSFAAKFRQLSMAEGYAFVRESYEEIRRFTESESYQTTGANFMGWTDKRKFDTNSGTLRYSFTKQFPFENTENVFKKSWSTFLDGLKLENLAFDHSVQSRFEVLQVLNNDLLVIRRDHRMPRYPVTFTTVQIMFRLQTPTGYTLCVRTISSPEIENALEPHESIIDVFHWTHFNRLYNEYDAPAGCEIVTAGSIGDQIRRNSNYWLFELVCSVLRWESTTIAPLFLLQT</sequence>
<dbReference type="EMBL" id="NBNE01013303">
    <property type="protein sequence ID" value="OWY95182.1"/>
    <property type="molecule type" value="Genomic_DNA"/>
</dbReference>
<keyword evidence="1" id="KW-0175">Coiled coil</keyword>
<name>A0A225UQ20_9STRA</name>
<evidence type="ECO:0000313" key="3">
    <source>
        <dbReference type="EMBL" id="OWY95182.1"/>
    </source>
</evidence>
<dbReference type="Proteomes" id="UP000198211">
    <property type="component" value="Unassembled WGS sequence"/>
</dbReference>
<proteinExistence type="predicted"/>
<feature type="region of interest" description="Disordered" evidence="2">
    <location>
        <begin position="1"/>
        <end position="37"/>
    </location>
</feature>
<comment type="caution">
    <text evidence="3">The sequence shown here is derived from an EMBL/GenBank/DDBJ whole genome shotgun (WGS) entry which is preliminary data.</text>
</comment>
<feature type="coiled-coil region" evidence="1">
    <location>
        <begin position="59"/>
        <end position="128"/>
    </location>
</feature>
<protein>
    <submittedName>
        <fullName evidence="3">Uncharacterized protein</fullName>
    </submittedName>
</protein>
<accession>A0A225UQ20</accession>
<evidence type="ECO:0000256" key="2">
    <source>
        <dbReference type="SAM" id="MobiDB-lite"/>
    </source>
</evidence>
<keyword evidence="4" id="KW-1185">Reference proteome</keyword>
<evidence type="ECO:0000256" key="1">
    <source>
        <dbReference type="SAM" id="Coils"/>
    </source>
</evidence>